<dbReference type="Pfam" id="PF12762">
    <property type="entry name" value="DDE_Tnp_IS1595"/>
    <property type="match status" value="1"/>
</dbReference>
<evidence type="ECO:0000313" key="2">
    <source>
        <dbReference type="EMBL" id="SDQ10329.1"/>
    </source>
</evidence>
<dbReference type="NCBIfam" id="NF033547">
    <property type="entry name" value="transpos_IS1595"/>
    <property type="match status" value="1"/>
</dbReference>
<accession>A0A1H0Y5A9</accession>
<protein>
    <submittedName>
        <fullName evidence="2">ISXO2-like transposase domain-containing protein</fullName>
    </submittedName>
</protein>
<name>A0A1H0Y5A9_9LACT</name>
<dbReference type="EMBL" id="FNJW01000008">
    <property type="protein sequence ID" value="SDQ10329.1"/>
    <property type="molecule type" value="Genomic_DNA"/>
</dbReference>
<sequence>MTVRATDILKAIQKLNPAEKHRLREYLIDALTASSSTGTVLQEISERKNKNGYRCPDCESEHIVRFGTYSTIVEGEEVKKQRYRCKACKKTFTDLTNTALYRTRRLNQWIKFIECMIEGYSLRKSAELVGNVTHVTLFYWRNKLLASLKQIEIPNFEGIVEMDETYFLYSEKGQRKIKDRKSRKRGGSAKKRGISNEQVCVLVARDRDKMTFSQVLGMGRLTKEQLDKAIGHKLSSDNILCTDSWRAFKTYAAEKGMDIYQFKSDGMVRTKGLYHIQNVNNYHRRLKAWIQRFNGVATKYLNNYLAWFQVLESIQHQRNEVTMNDLIIRGNLIQNSETYDTIRITKFAI</sequence>
<dbReference type="OrthoDB" id="9802985at2"/>
<dbReference type="PANTHER" id="PTHR33293">
    <property type="entry name" value="INSERTION ELEMENT IS1 1 PROTEIN INSB-RELATED"/>
    <property type="match status" value="1"/>
</dbReference>
<dbReference type="InterPro" id="IPR051354">
    <property type="entry name" value="Transposase_27_IS1"/>
</dbReference>
<dbReference type="SMART" id="SM01126">
    <property type="entry name" value="DDE_Tnp_IS1595"/>
    <property type="match status" value="1"/>
</dbReference>
<gene>
    <name evidence="2" type="ORF">SAMN04487752_0711</name>
</gene>
<evidence type="ECO:0000259" key="1">
    <source>
        <dbReference type="SMART" id="SM01126"/>
    </source>
</evidence>
<dbReference type="RefSeq" id="WP_143019098.1">
    <property type="nucleotide sequence ID" value="NZ_CP084916.1"/>
</dbReference>
<dbReference type="Proteomes" id="UP000199481">
    <property type="component" value="Unassembled WGS sequence"/>
</dbReference>
<dbReference type="AlphaFoldDB" id="A0A1H0Y5A9"/>
<keyword evidence="3" id="KW-1185">Reference proteome</keyword>
<evidence type="ECO:0000313" key="3">
    <source>
        <dbReference type="Proteomes" id="UP000199481"/>
    </source>
</evidence>
<dbReference type="PANTHER" id="PTHR33293:SF1">
    <property type="entry name" value="INSERTION ELEMENT IS1 1 PROTEIN INSB-RELATED"/>
    <property type="match status" value="1"/>
</dbReference>
<proteinExistence type="predicted"/>
<dbReference type="InterPro" id="IPR024445">
    <property type="entry name" value="Tnp_ISXO2-like"/>
</dbReference>
<reference evidence="3" key="1">
    <citation type="submission" date="2016-10" db="EMBL/GenBank/DDBJ databases">
        <authorList>
            <person name="Varghese N."/>
            <person name="Submissions S."/>
        </authorList>
    </citation>
    <scope>NUCLEOTIDE SEQUENCE [LARGE SCALE GENOMIC DNA]</scope>
    <source>
        <strain evidence="3">MPL-11</strain>
    </source>
</reference>
<feature type="domain" description="ISXO2-like transposase" evidence="1">
    <location>
        <begin position="155"/>
        <end position="313"/>
    </location>
</feature>
<organism evidence="2 3">
    <name type="scientific">Carnobacterium viridans</name>
    <dbReference type="NCBI Taxonomy" id="174587"/>
    <lineage>
        <taxon>Bacteria</taxon>
        <taxon>Bacillati</taxon>
        <taxon>Bacillota</taxon>
        <taxon>Bacilli</taxon>
        <taxon>Lactobacillales</taxon>
        <taxon>Carnobacteriaceae</taxon>
        <taxon>Carnobacterium</taxon>
    </lineage>
</organism>